<name>A0A841QA47_9BACI</name>
<dbReference type="NCBIfam" id="NF004133">
    <property type="entry name" value="PRK05618.2-4"/>
    <property type="match status" value="1"/>
</dbReference>
<gene>
    <name evidence="5" type="primary">rplY</name>
    <name evidence="5" type="synonym">ctc</name>
    <name evidence="9" type="ORF">HNQ94_003742</name>
</gene>
<feature type="compositionally biased region" description="Acidic residues" evidence="6">
    <location>
        <begin position="185"/>
        <end position="208"/>
    </location>
</feature>
<accession>A0A841QA47</accession>
<dbReference type="GO" id="GO:0006412">
    <property type="term" value="P:translation"/>
    <property type="evidence" value="ECO:0007669"/>
    <property type="project" value="UniProtKB-UniRule"/>
</dbReference>
<dbReference type="GO" id="GO:0008097">
    <property type="term" value="F:5S rRNA binding"/>
    <property type="evidence" value="ECO:0007669"/>
    <property type="project" value="InterPro"/>
</dbReference>
<proteinExistence type="inferred from homology"/>
<dbReference type="PANTHER" id="PTHR33284:SF1">
    <property type="entry name" value="RIBOSOMAL PROTEIN L25_GLN-TRNA SYNTHETASE, ANTI-CODON-BINDING DOMAIN-CONTAINING PROTEIN"/>
    <property type="match status" value="1"/>
</dbReference>
<comment type="subunit">
    <text evidence="5">Part of the 50S ribosomal subunit; part of the 5S rRNA/L5/L18/L25 subcomplex. Contacts the 5S rRNA. Binds to the 5S rRNA independently of L5 and L18.</text>
</comment>
<evidence type="ECO:0000256" key="1">
    <source>
        <dbReference type="ARBA" id="ARBA00022730"/>
    </source>
</evidence>
<evidence type="ECO:0000256" key="3">
    <source>
        <dbReference type="ARBA" id="ARBA00022980"/>
    </source>
</evidence>
<dbReference type="InterPro" id="IPR020057">
    <property type="entry name" value="Ribosomal_bL25_b-dom"/>
</dbReference>
<dbReference type="GO" id="GO:0022625">
    <property type="term" value="C:cytosolic large ribosomal subunit"/>
    <property type="evidence" value="ECO:0007669"/>
    <property type="project" value="TreeGrafter"/>
</dbReference>
<dbReference type="AlphaFoldDB" id="A0A841QA47"/>
<evidence type="ECO:0000313" key="10">
    <source>
        <dbReference type="Proteomes" id="UP000581688"/>
    </source>
</evidence>
<dbReference type="SUPFAM" id="SSF50715">
    <property type="entry name" value="Ribosomal protein L25-like"/>
    <property type="match status" value="1"/>
</dbReference>
<evidence type="ECO:0000256" key="6">
    <source>
        <dbReference type="SAM" id="MobiDB-lite"/>
    </source>
</evidence>
<dbReference type="Pfam" id="PF01386">
    <property type="entry name" value="Ribosomal_L25p"/>
    <property type="match status" value="1"/>
</dbReference>
<keyword evidence="1 5" id="KW-0699">rRNA-binding</keyword>
<evidence type="ECO:0000313" key="9">
    <source>
        <dbReference type="EMBL" id="MBB6455245.1"/>
    </source>
</evidence>
<organism evidence="9 10">
    <name type="scientific">Salirhabdus euzebyi</name>
    <dbReference type="NCBI Taxonomy" id="394506"/>
    <lineage>
        <taxon>Bacteria</taxon>
        <taxon>Bacillati</taxon>
        <taxon>Bacillota</taxon>
        <taxon>Bacilli</taxon>
        <taxon>Bacillales</taxon>
        <taxon>Bacillaceae</taxon>
        <taxon>Salirhabdus</taxon>
    </lineage>
</organism>
<dbReference type="EMBL" id="JACHGH010000017">
    <property type="protein sequence ID" value="MBB6455245.1"/>
    <property type="molecule type" value="Genomic_DNA"/>
</dbReference>
<dbReference type="Gene3D" id="2.40.240.10">
    <property type="entry name" value="Ribosomal Protein L25, Chain P"/>
    <property type="match status" value="1"/>
</dbReference>
<keyword evidence="4 5" id="KW-0687">Ribonucleoprotein</keyword>
<evidence type="ECO:0000259" key="7">
    <source>
        <dbReference type="Pfam" id="PF01386"/>
    </source>
</evidence>
<dbReference type="NCBIfam" id="TIGR00731">
    <property type="entry name" value="bL25_bact_ctc"/>
    <property type="match status" value="1"/>
</dbReference>
<dbReference type="Proteomes" id="UP000581688">
    <property type="component" value="Unassembled WGS sequence"/>
</dbReference>
<comment type="similarity">
    <text evidence="5">Belongs to the bacterial ribosomal protein bL25 family. CTC subfamily.</text>
</comment>
<dbReference type="InterPro" id="IPR020056">
    <property type="entry name" value="Rbsml_bL25/Gln-tRNA_synth_N"/>
</dbReference>
<evidence type="ECO:0000256" key="4">
    <source>
        <dbReference type="ARBA" id="ARBA00023274"/>
    </source>
</evidence>
<dbReference type="InterPro" id="IPR029751">
    <property type="entry name" value="Ribosomal_L25_dom"/>
</dbReference>
<comment type="caution">
    <text evidence="9">The sequence shown here is derived from an EMBL/GenBank/DDBJ whole genome shotgun (WGS) entry which is preliminary data.</text>
</comment>
<dbReference type="InterPro" id="IPR001021">
    <property type="entry name" value="Ribosomal_bL25_long"/>
</dbReference>
<feature type="region of interest" description="Disordered" evidence="6">
    <location>
        <begin position="179"/>
        <end position="208"/>
    </location>
</feature>
<dbReference type="InterPro" id="IPR037121">
    <property type="entry name" value="Ribosomal_bL25_C"/>
</dbReference>
<dbReference type="GO" id="GO:0003735">
    <property type="term" value="F:structural constituent of ribosome"/>
    <property type="evidence" value="ECO:0007669"/>
    <property type="project" value="InterPro"/>
</dbReference>
<dbReference type="PANTHER" id="PTHR33284">
    <property type="entry name" value="RIBOSOMAL PROTEIN L25/GLN-TRNA SYNTHETASE, ANTI-CODON-BINDING DOMAIN-CONTAINING PROTEIN"/>
    <property type="match status" value="1"/>
</dbReference>
<evidence type="ECO:0000256" key="5">
    <source>
        <dbReference type="HAMAP-Rule" id="MF_01334"/>
    </source>
</evidence>
<dbReference type="CDD" id="cd00495">
    <property type="entry name" value="Ribosomal_L25_TL5_CTC"/>
    <property type="match status" value="1"/>
</dbReference>
<keyword evidence="10" id="KW-1185">Reference proteome</keyword>
<dbReference type="RefSeq" id="WP_174497718.1">
    <property type="nucleotide sequence ID" value="NZ_CADDWK010000018.1"/>
</dbReference>
<dbReference type="InterPro" id="IPR011035">
    <property type="entry name" value="Ribosomal_bL25/Gln-tRNA_synth"/>
</dbReference>
<dbReference type="HAMAP" id="MF_01334">
    <property type="entry name" value="Ribosomal_bL25_CTC"/>
    <property type="match status" value="1"/>
</dbReference>
<dbReference type="Pfam" id="PF14693">
    <property type="entry name" value="Ribosomal_TL5_C"/>
    <property type="match status" value="1"/>
</dbReference>
<evidence type="ECO:0000256" key="2">
    <source>
        <dbReference type="ARBA" id="ARBA00022884"/>
    </source>
</evidence>
<reference evidence="9 10" key="1">
    <citation type="submission" date="2020-08" db="EMBL/GenBank/DDBJ databases">
        <title>Genomic Encyclopedia of Type Strains, Phase IV (KMG-IV): sequencing the most valuable type-strain genomes for metagenomic binning, comparative biology and taxonomic classification.</title>
        <authorList>
            <person name="Goeker M."/>
        </authorList>
    </citation>
    <scope>NUCLEOTIDE SEQUENCE [LARGE SCALE GENOMIC DNA]</scope>
    <source>
        <strain evidence="9 10">DSM 19612</strain>
    </source>
</reference>
<evidence type="ECO:0000259" key="8">
    <source>
        <dbReference type="Pfam" id="PF14693"/>
    </source>
</evidence>
<dbReference type="InterPro" id="IPR020930">
    <property type="entry name" value="Ribosomal_uL5_bac-type"/>
</dbReference>
<comment type="function">
    <text evidence="5">This is one of the proteins that binds to the 5S RNA in the ribosome where it forms part of the central protuberance.</text>
</comment>
<feature type="domain" description="Large ribosomal subunit protein bL25 beta" evidence="8">
    <location>
        <begin position="101"/>
        <end position="181"/>
    </location>
</feature>
<sequence>MAATIKANGRDDLRRSATRELRIEGSIPAVVYGNGKTPITIAVDSMELLKMVRDHGKNAVFSLDIEGQGTVNAMLYDYQADPLKGELVHADFYQVDMSSNVDVEVAIHLEGDATEKGSVVQQTLHQLNVRAKPNAIPENISVNIEELGIGDSVTVGDLKGSSNYEILDDDDTTIVTILPPQNEKADEEEEATESEETPTETTDDEEKE</sequence>
<protein>
    <recommendedName>
        <fullName evidence="5">Large ribosomal subunit protein bL25</fullName>
    </recommendedName>
    <alternativeName>
        <fullName evidence="5">General stress protein CTC</fullName>
    </alternativeName>
</protein>
<keyword evidence="3 5" id="KW-0689">Ribosomal protein</keyword>
<feature type="domain" description="Large ribosomal subunit protein bL25 L25" evidence="7">
    <location>
        <begin position="5"/>
        <end position="92"/>
    </location>
</feature>
<keyword evidence="2 5" id="KW-0694">RNA-binding</keyword>
<dbReference type="Gene3D" id="2.170.120.20">
    <property type="entry name" value="Ribosomal protein L25, beta domain"/>
    <property type="match status" value="1"/>
</dbReference>